<reference evidence="1 2" key="1">
    <citation type="submission" date="2016-11" db="EMBL/GenBank/DDBJ databases">
        <title>Draft Genome Assembly of Colletotrichum chlorophyti a pathogen of herbaceous plants.</title>
        <authorList>
            <person name="Gan P."/>
            <person name="Narusaka M."/>
            <person name="Tsushima A."/>
            <person name="Narusaka Y."/>
            <person name="Takano Y."/>
            <person name="Shirasu K."/>
        </authorList>
    </citation>
    <scope>NUCLEOTIDE SEQUENCE [LARGE SCALE GENOMIC DNA]</scope>
    <source>
        <strain evidence="1 2">NTL11</strain>
    </source>
</reference>
<dbReference type="STRING" id="708187.A0A1Q8RPL4"/>
<proteinExistence type="predicted"/>
<sequence length="195" mass="21630">MESPVVFDPDGDLYLEVGEEADGTPQTYLVCSKALSRASVVFRKMLYGGFAESRPTGGQKAWLVRLPEDDQKPFELMLSIIHLCFDKVPERLELKPLFCFLVLADRYDATAIARPWAKKWLEAVKSAKSDPILLGVAYELGDTETFTMMANKILEDCFIDGDGDVVFGSTSDSNSAHPYKLRDLPCLAPPDLTGE</sequence>
<name>A0A1Q8RPL4_9PEZI</name>
<dbReference type="Gene3D" id="3.30.710.10">
    <property type="entry name" value="Potassium Channel Kv1.1, Chain A"/>
    <property type="match status" value="1"/>
</dbReference>
<dbReference type="AlphaFoldDB" id="A0A1Q8RPL4"/>
<keyword evidence="2" id="KW-1185">Reference proteome</keyword>
<evidence type="ECO:0000313" key="2">
    <source>
        <dbReference type="Proteomes" id="UP000186583"/>
    </source>
</evidence>
<evidence type="ECO:0000313" key="1">
    <source>
        <dbReference type="EMBL" id="OLN86259.1"/>
    </source>
</evidence>
<gene>
    <name evidence="1" type="ORF">CCHL11_04127</name>
</gene>
<dbReference type="Proteomes" id="UP000186583">
    <property type="component" value="Unassembled WGS sequence"/>
</dbReference>
<evidence type="ECO:0008006" key="3">
    <source>
        <dbReference type="Google" id="ProtNLM"/>
    </source>
</evidence>
<dbReference type="OrthoDB" id="5275938at2759"/>
<organism evidence="1 2">
    <name type="scientific">Colletotrichum chlorophyti</name>
    <dbReference type="NCBI Taxonomy" id="708187"/>
    <lineage>
        <taxon>Eukaryota</taxon>
        <taxon>Fungi</taxon>
        <taxon>Dikarya</taxon>
        <taxon>Ascomycota</taxon>
        <taxon>Pezizomycotina</taxon>
        <taxon>Sordariomycetes</taxon>
        <taxon>Hypocreomycetidae</taxon>
        <taxon>Glomerellales</taxon>
        <taxon>Glomerellaceae</taxon>
        <taxon>Colletotrichum</taxon>
    </lineage>
</organism>
<comment type="caution">
    <text evidence="1">The sequence shown here is derived from an EMBL/GenBank/DDBJ whole genome shotgun (WGS) entry which is preliminary data.</text>
</comment>
<dbReference type="EMBL" id="MPGH01000132">
    <property type="protein sequence ID" value="OLN86259.1"/>
    <property type="molecule type" value="Genomic_DNA"/>
</dbReference>
<dbReference type="InterPro" id="IPR011333">
    <property type="entry name" value="SKP1/BTB/POZ_sf"/>
</dbReference>
<accession>A0A1Q8RPL4</accession>
<protein>
    <recommendedName>
        <fullName evidence="3">BTB domain-containing protein</fullName>
    </recommendedName>
</protein>